<comment type="cofactor">
    <cofactor evidence="11">
        <name>Mg(2+)</name>
        <dbReference type="ChEBI" id="CHEBI:18420"/>
    </cofactor>
    <text evidence="11">Binds 1 Mg(2+) ion per subunit.</text>
</comment>
<dbReference type="GO" id="GO:0000287">
    <property type="term" value="F:magnesium ion binding"/>
    <property type="evidence" value="ECO:0007669"/>
    <property type="project" value="UniProtKB-UniRule"/>
</dbReference>
<dbReference type="HAMAP" id="MF_00109">
    <property type="entry name" value="Shikimate_kinase"/>
    <property type="match status" value="1"/>
</dbReference>
<proteinExistence type="inferred from homology"/>
<dbReference type="FunCoup" id="A0A397S1C6">
    <property type="interactions" value="302"/>
</dbReference>
<feature type="binding site" evidence="11">
    <location>
        <begin position="10"/>
        <end position="15"/>
    </location>
    <ligand>
        <name>ATP</name>
        <dbReference type="ChEBI" id="CHEBI:30616"/>
    </ligand>
</feature>
<feature type="binding site" evidence="11">
    <location>
        <position position="129"/>
    </location>
    <ligand>
        <name>substrate</name>
    </ligand>
</feature>
<evidence type="ECO:0000256" key="7">
    <source>
        <dbReference type="ARBA" id="ARBA00022777"/>
    </source>
</evidence>
<dbReference type="GO" id="GO:0009423">
    <property type="term" value="P:chorismate biosynthetic process"/>
    <property type="evidence" value="ECO:0007669"/>
    <property type="project" value="UniProtKB-UniRule"/>
</dbReference>
<comment type="caution">
    <text evidence="11">Lacks conserved residue(s) required for the propagation of feature annotation.</text>
</comment>
<dbReference type="InParanoid" id="A0A397S1C6"/>
<comment type="pathway">
    <text evidence="1 11">Metabolic intermediate biosynthesis; chorismate biosynthesis; chorismate from D-erythrose 4-phosphate and phosphoenolpyruvate: step 5/7.</text>
</comment>
<evidence type="ECO:0000256" key="5">
    <source>
        <dbReference type="ARBA" id="ARBA00022679"/>
    </source>
</evidence>
<evidence type="ECO:0000256" key="11">
    <source>
        <dbReference type="HAMAP-Rule" id="MF_00109"/>
    </source>
</evidence>
<dbReference type="AlphaFoldDB" id="A0A397S1C6"/>
<feature type="binding site" evidence="11">
    <location>
        <position position="78"/>
    </location>
    <ligand>
        <name>substrate</name>
    </ligand>
</feature>
<evidence type="ECO:0000256" key="10">
    <source>
        <dbReference type="ARBA" id="ARBA00048567"/>
    </source>
</evidence>
<dbReference type="SUPFAM" id="SSF52540">
    <property type="entry name" value="P-loop containing nucleoside triphosphate hydrolases"/>
    <property type="match status" value="1"/>
</dbReference>
<comment type="function">
    <text evidence="11">Catalyzes the specific phosphorylation of the 3-hydroxyl group of shikimic acid using ATP as a cosubstrate.</text>
</comment>
<organism evidence="12 13">
    <name type="scientific">Anaeroplasma bactoclasticum</name>
    <dbReference type="NCBI Taxonomy" id="2088"/>
    <lineage>
        <taxon>Bacteria</taxon>
        <taxon>Bacillati</taxon>
        <taxon>Mycoplasmatota</taxon>
        <taxon>Mollicutes</taxon>
        <taxon>Anaeroplasmatales</taxon>
        <taxon>Anaeroplasmataceae</taxon>
        <taxon>Anaeroplasma</taxon>
    </lineage>
</organism>
<keyword evidence="5 11" id="KW-0808">Transferase</keyword>
<feature type="binding site" evidence="11">
    <location>
        <position position="14"/>
    </location>
    <ligand>
        <name>Mg(2+)</name>
        <dbReference type="ChEBI" id="CHEBI:18420"/>
    </ligand>
</feature>
<keyword evidence="4 11" id="KW-0028">Amino-acid biosynthesis</keyword>
<evidence type="ECO:0000256" key="6">
    <source>
        <dbReference type="ARBA" id="ARBA00022741"/>
    </source>
</evidence>
<dbReference type="PROSITE" id="PS01128">
    <property type="entry name" value="SHIKIMATE_KINASE"/>
    <property type="match status" value="1"/>
</dbReference>
<evidence type="ECO:0000256" key="2">
    <source>
        <dbReference type="ARBA" id="ARBA00006997"/>
    </source>
</evidence>
<evidence type="ECO:0000256" key="4">
    <source>
        <dbReference type="ARBA" id="ARBA00022605"/>
    </source>
</evidence>
<dbReference type="Proteomes" id="UP000266506">
    <property type="component" value="Unassembled WGS sequence"/>
</dbReference>
<dbReference type="InterPro" id="IPR031322">
    <property type="entry name" value="Shikimate/glucono_kinase"/>
</dbReference>
<feature type="binding site" evidence="11">
    <location>
        <position position="114"/>
    </location>
    <ligand>
        <name>ATP</name>
        <dbReference type="ChEBI" id="CHEBI:30616"/>
    </ligand>
</feature>
<keyword evidence="11" id="KW-0963">Cytoplasm</keyword>
<dbReference type="PANTHER" id="PTHR21087:SF16">
    <property type="entry name" value="SHIKIMATE KINASE 1, CHLOROPLASTIC"/>
    <property type="match status" value="1"/>
</dbReference>
<dbReference type="CDD" id="cd00464">
    <property type="entry name" value="SK"/>
    <property type="match status" value="1"/>
</dbReference>
<dbReference type="GO" id="GO:0004765">
    <property type="term" value="F:shikimate kinase activity"/>
    <property type="evidence" value="ECO:0007669"/>
    <property type="project" value="UniProtKB-UniRule"/>
</dbReference>
<comment type="subcellular location">
    <subcellularLocation>
        <location evidence="11">Cytoplasm</location>
    </subcellularLocation>
</comment>
<keyword evidence="13" id="KW-1185">Reference proteome</keyword>
<comment type="caution">
    <text evidence="12">The sequence shown here is derived from an EMBL/GenBank/DDBJ whole genome shotgun (WGS) entry which is preliminary data.</text>
</comment>
<dbReference type="PRINTS" id="PR01100">
    <property type="entry name" value="SHIKIMTKNASE"/>
</dbReference>
<dbReference type="UniPathway" id="UPA00053">
    <property type="reaction ID" value="UER00088"/>
</dbReference>
<keyword evidence="9 11" id="KW-0057">Aromatic amino acid biosynthesis</keyword>
<keyword evidence="11" id="KW-0479">Metal-binding</keyword>
<dbReference type="InterPro" id="IPR027417">
    <property type="entry name" value="P-loop_NTPase"/>
</dbReference>
<dbReference type="InterPro" id="IPR000623">
    <property type="entry name" value="Shikimate_kinase/TSH1"/>
</dbReference>
<feature type="binding site" evidence="11">
    <location>
        <position position="56"/>
    </location>
    <ligand>
        <name>substrate</name>
    </ligand>
</feature>
<keyword evidence="8 11" id="KW-0067">ATP-binding</keyword>
<dbReference type="InterPro" id="IPR023000">
    <property type="entry name" value="Shikimate_kinase_CS"/>
</dbReference>
<protein>
    <recommendedName>
        <fullName evidence="3 11">Shikimate kinase</fullName>
        <shortName evidence="11">SK</shortName>
        <ecNumber evidence="3 11">2.7.1.71</ecNumber>
    </recommendedName>
</protein>
<keyword evidence="6 11" id="KW-0547">Nucleotide-binding</keyword>
<comment type="catalytic activity">
    <reaction evidence="10 11">
        <text>shikimate + ATP = 3-phosphoshikimate + ADP + H(+)</text>
        <dbReference type="Rhea" id="RHEA:13121"/>
        <dbReference type="ChEBI" id="CHEBI:15378"/>
        <dbReference type="ChEBI" id="CHEBI:30616"/>
        <dbReference type="ChEBI" id="CHEBI:36208"/>
        <dbReference type="ChEBI" id="CHEBI:145989"/>
        <dbReference type="ChEBI" id="CHEBI:456216"/>
        <dbReference type="EC" id="2.7.1.71"/>
    </reaction>
</comment>
<accession>A0A397S1C6</accession>
<feature type="binding site" evidence="11">
    <location>
        <position position="32"/>
    </location>
    <ligand>
        <name>substrate</name>
    </ligand>
</feature>
<dbReference type="Pfam" id="PF01202">
    <property type="entry name" value="SKI"/>
    <property type="match status" value="1"/>
</dbReference>
<evidence type="ECO:0000256" key="3">
    <source>
        <dbReference type="ARBA" id="ARBA00012154"/>
    </source>
</evidence>
<comment type="similarity">
    <text evidence="2 11">Belongs to the shikimate kinase family.</text>
</comment>
<keyword evidence="7 11" id="KW-0418">Kinase</keyword>
<evidence type="ECO:0000256" key="9">
    <source>
        <dbReference type="ARBA" id="ARBA00023141"/>
    </source>
</evidence>
<dbReference type="EC" id="2.7.1.71" evidence="3 11"/>
<sequence>MRIYLIGMMGSGKSTLGKELAKALNYTFIDMDHYIEEKCCKFIDEIFRDYGEAWFRAFETNTLKEFKKMDNVVIATGGGVIKNKKHKEIMDGKCIYLSVPLDVLEARLEGDETRPLLKTKTVKEILEERIPLYEYFADIKVENVNMESAIKEIMEALKWRY</sequence>
<dbReference type="PANTHER" id="PTHR21087">
    <property type="entry name" value="SHIKIMATE KINASE"/>
    <property type="match status" value="1"/>
</dbReference>
<evidence type="ECO:0000256" key="1">
    <source>
        <dbReference type="ARBA" id="ARBA00004842"/>
    </source>
</evidence>
<keyword evidence="11" id="KW-0460">Magnesium</keyword>
<dbReference type="Gene3D" id="3.40.50.300">
    <property type="entry name" value="P-loop containing nucleotide triphosphate hydrolases"/>
    <property type="match status" value="1"/>
</dbReference>
<gene>
    <name evidence="11" type="primary">aroK</name>
    <name evidence="12" type="ORF">EI71_00920</name>
</gene>
<dbReference type="GO" id="GO:0005829">
    <property type="term" value="C:cytosol"/>
    <property type="evidence" value="ECO:0007669"/>
    <property type="project" value="TreeGrafter"/>
</dbReference>
<dbReference type="GO" id="GO:0008652">
    <property type="term" value="P:amino acid biosynthetic process"/>
    <property type="evidence" value="ECO:0007669"/>
    <property type="project" value="UniProtKB-KW"/>
</dbReference>
<evidence type="ECO:0000256" key="8">
    <source>
        <dbReference type="ARBA" id="ARBA00022840"/>
    </source>
</evidence>
<evidence type="ECO:0000313" key="12">
    <source>
        <dbReference type="EMBL" id="RIA77767.1"/>
    </source>
</evidence>
<dbReference type="GO" id="GO:0005524">
    <property type="term" value="F:ATP binding"/>
    <property type="evidence" value="ECO:0007669"/>
    <property type="project" value="UniProtKB-UniRule"/>
</dbReference>
<dbReference type="GO" id="GO:0009073">
    <property type="term" value="P:aromatic amino acid family biosynthetic process"/>
    <property type="evidence" value="ECO:0007669"/>
    <property type="project" value="UniProtKB-KW"/>
</dbReference>
<dbReference type="OrthoDB" id="9800332at2"/>
<evidence type="ECO:0000313" key="13">
    <source>
        <dbReference type="Proteomes" id="UP000266506"/>
    </source>
</evidence>
<name>A0A397S1C6_9MOLU</name>
<dbReference type="EMBL" id="QXEV01000007">
    <property type="protein sequence ID" value="RIA77767.1"/>
    <property type="molecule type" value="Genomic_DNA"/>
</dbReference>
<reference evidence="12 13" key="1">
    <citation type="submission" date="2018-08" db="EMBL/GenBank/DDBJ databases">
        <title>Genomic Encyclopedia of Archaeal and Bacterial Type Strains, Phase II (KMG-II): from individual species to whole genera.</title>
        <authorList>
            <person name="Goeker M."/>
        </authorList>
    </citation>
    <scope>NUCLEOTIDE SEQUENCE [LARGE SCALE GENOMIC DNA]</scope>
    <source>
        <strain evidence="12 13">ATCC 27112</strain>
    </source>
</reference>
<comment type="subunit">
    <text evidence="11">Monomer.</text>
</comment>